<gene>
    <name evidence="1" type="ORF">FA95DRAFT_1566594</name>
</gene>
<keyword evidence="2" id="KW-1185">Reference proteome</keyword>
<dbReference type="EMBL" id="MU276217">
    <property type="protein sequence ID" value="KAI0040213.1"/>
    <property type="molecule type" value="Genomic_DNA"/>
</dbReference>
<feature type="non-terminal residue" evidence="1">
    <location>
        <position position="68"/>
    </location>
</feature>
<accession>A0ACB8R870</accession>
<proteinExistence type="predicted"/>
<organism evidence="1 2">
    <name type="scientific">Auriscalpium vulgare</name>
    <dbReference type="NCBI Taxonomy" id="40419"/>
    <lineage>
        <taxon>Eukaryota</taxon>
        <taxon>Fungi</taxon>
        <taxon>Dikarya</taxon>
        <taxon>Basidiomycota</taxon>
        <taxon>Agaricomycotina</taxon>
        <taxon>Agaricomycetes</taxon>
        <taxon>Russulales</taxon>
        <taxon>Auriscalpiaceae</taxon>
        <taxon>Auriscalpium</taxon>
    </lineage>
</organism>
<evidence type="ECO:0000313" key="1">
    <source>
        <dbReference type="EMBL" id="KAI0040213.1"/>
    </source>
</evidence>
<dbReference type="Proteomes" id="UP000814033">
    <property type="component" value="Unassembled WGS sequence"/>
</dbReference>
<name>A0ACB8R870_9AGAM</name>
<protein>
    <submittedName>
        <fullName evidence="1">Uncharacterized protein</fullName>
    </submittedName>
</protein>
<reference evidence="1" key="2">
    <citation type="journal article" date="2022" name="New Phytol.">
        <title>Evolutionary transition to the ectomycorrhizal habit in the genomes of a hyperdiverse lineage of mushroom-forming fungi.</title>
        <authorList>
            <person name="Looney B."/>
            <person name="Miyauchi S."/>
            <person name="Morin E."/>
            <person name="Drula E."/>
            <person name="Courty P.E."/>
            <person name="Kohler A."/>
            <person name="Kuo A."/>
            <person name="LaButti K."/>
            <person name="Pangilinan J."/>
            <person name="Lipzen A."/>
            <person name="Riley R."/>
            <person name="Andreopoulos W."/>
            <person name="He G."/>
            <person name="Johnson J."/>
            <person name="Nolan M."/>
            <person name="Tritt A."/>
            <person name="Barry K.W."/>
            <person name="Grigoriev I.V."/>
            <person name="Nagy L.G."/>
            <person name="Hibbett D."/>
            <person name="Henrissat B."/>
            <person name="Matheny P.B."/>
            <person name="Labbe J."/>
            <person name="Martin F.M."/>
        </authorList>
    </citation>
    <scope>NUCLEOTIDE SEQUENCE</scope>
    <source>
        <strain evidence="1">FP105234-sp</strain>
    </source>
</reference>
<reference evidence="1" key="1">
    <citation type="submission" date="2021-02" db="EMBL/GenBank/DDBJ databases">
        <authorList>
            <consortium name="DOE Joint Genome Institute"/>
            <person name="Ahrendt S."/>
            <person name="Looney B.P."/>
            <person name="Miyauchi S."/>
            <person name="Morin E."/>
            <person name="Drula E."/>
            <person name="Courty P.E."/>
            <person name="Chicoki N."/>
            <person name="Fauchery L."/>
            <person name="Kohler A."/>
            <person name="Kuo A."/>
            <person name="Labutti K."/>
            <person name="Pangilinan J."/>
            <person name="Lipzen A."/>
            <person name="Riley R."/>
            <person name="Andreopoulos W."/>
            <person name="He G."/>
            <person name="Johnson J."/>
            <person name="Barry K.W."/>
            <person name="Grigoriev I.V."/>
            <person name="Nagy L."/>
            <person name="Hibbett D."/>
            <person name="Henrissat B."/>
            <person name="Matheny P.B."/>
            <person name="Labbe J."/>
            <person name="Martin F."/>
        </authorList>
    </citation>
    <scope>NUCLEOTIDE SEQUENCE</scope>
    <source>
        <strain evidence="1">FP105234-sp</strain>
    </source>
</reference>
<comment type="caution">
    <text evidence="1">The sequence shown here is derived from an EMBL/GenBank/DDBJ whole genome shotgun (WGS) entry which is preliminary data.</text>
</comment>
<evidence type="ECO:0000313" key="2">
    <source>
        <dbReference type="Proteomes" id="UP000814033"/>
    </source>
</evidence>
<sequence length="68" mass="7706">MSQQVNERRHTSCLQQGCFTPVTRPLSHPAPSLLLSKPFRCTRSNCKKKSYKLASGLKDHRTHGSVRL</sequence>